<proteinExistence type="predicted"/>
<reference evidence="1" key="1">
    <citation type="submission" date="2022-11" db="EMBL/GenBank/DDBJ databases">
        <authorList>
            <person name="Hyden B.L."/>
            <person name="Feng K."/>
            <person name="Yates T."/>
            <person name="Jawdy S."/>
            <person name="Smart L.B."/>
            <person name="Muchero W."/>
        </authorList>
    </citation>
    <scope>NUCLEOTIDE SEQUENCE</scope>
    <source>
        <tissue evidence="1">Shoot tip</tissue>
    </source>
</reference>
<gene>
    <name evidence="1" type="ORF">OIU85_014286</name>
</gene>
<protein>
    <submittedName>
        <fullName evidence="1">Uncharacterized protein</fullName>
    </submittedName>
</protein>
<dbReference type="Proteomes" id="UP001151529">
    <property type="component" value="Chromosome 9"/>
</dbReference>
<dbReference type="AlphaFoldDB" id="A0A9Q0SB49"/>
<dbReference type="EMBL" id="JAPFFL010000019">
    <property type="protein sequence ID" value="KAJ6670385.1"/>
    <property type="molecule type" value="Genomic_DNA"/>
</dbReference>
<evidence type="ECO:0000313" key="1">
    <source>
        <dbReference type="EMBL" id="KAJ6670385.1"/>
    </source>
</evidence>
<comment type="caution">
    <text evidence="1">The sequence shown here is derived from an EMBL/GenBank/DDBJ whole genome shotgun (WGS) entry which is preliminary data.</text>
</comment>
<name>A0A9Q0SB49_SALVM</name>
<evidence type="ECO:0000313" key="2">
    <source>
        <dbReference type="Proteomes" id="UP001151529"/>
    </source>
</evidence>
<sequence>MDLRLRLHHLYKNSFSSLAFPRRYGKAGPSFCAGLKLRITGRQVSKHQHGIHLHLHLHLKLVPMHRASGFGKQEKGTSKVQVQMQKKATWWGSADDIAPPSPCLPSLMSFLPLGL</sequence>
<reference evidence="1" key="2">
    <citation type="journal article" date="2023" name="Int. J. Mol. Sci.">
        <title>De Novo Assembly and Annotation of 11 Diverse Shrub Willow (Salix) Genomes Reveals Novel Gene Organization in Sex-Linked Regions.</title>
        <authorList>
            <person name="Hyden B."/>
            <person name="Feng K."/>
            <person name="Yates T.B."/>
            <person name="Jawdy S."/>
            <person name="Cereghino C."/>
            <person name="Smart L.B."/>
            <person name="Muchero W."/>
        </authorList>
    </citation>
    <scope>NUCLEOTIDE SEQUENCE [LARGE SCALE GENOMIC DNA]</scope>
    <source>
        <tissue evidence="1">Shoot tip</tissue>
    </source>
</reference>
<keyword evidence="2" id="KW-1185">Reference proteome</keyword>
<accession>A0A9Q0SB49</accession>
<organism evidence="1 2">
    <name type="scientific">Salix viminalis</name>
    <name type="common">Common osier</name>
    <name type="synonym">Basket willow</name>
    <dbReference type="NCBI Taxonomy" id="40686"/>
    <lineage>
        <taxon>Eukaryota</taxon>
        <taxon>Viridiplantae</taxon>
        <taxon>Streptophyta</taxon>
        <taxon>Embryophyta</taxon>
        <taxon>Tracheophyta</taxon>
        <taxon>Spermatophyta</taxon>
        <taxon>Magnoliopsida</taxon>
        <taxon>eudicotyledons</taxon>
        <taxon>Gunneridae</taxon>
        <taxon>Pentapetalae</taxon>
        <taxon>rosids</taxon>
        <taxon>fabids</taxon>
        <taxon>Malpighiales</taxon>
        <taxon>Salicaceae</taxon>
        <taxon>Saliceae</taxon>
        <taxon>Salix</taxon>
    </lineage>
</organism>